<gene>
    <name evidence="1" type="ORF">L1987_06692</name>
</gene>
<name>A0ACB9JZ85_9ASTR</name>
<comment type="caution">
    <text evidence="1">The sequence shown here is derived from an EMBL/GenBank/DDBJ whole genome shotgun (WGS) entry which is preliminary data.</text>
</comment>
<dbReference type="EMBL" id="CM042019">
    <property type="protein sequence ID" value="KAI3825214.1"/>
    <property type="molecule type" value="Genomic_DNA"/>
</dbReference>
<dbReference type="Proteomes" id="UP001056120">
    <property type="component" value="Linkage Group LG02"/>
</dbReference>
<protein>
    <submittedName>
        <fullName evidence="1">Uncharacterized protein</fullName>
    </submittedName>
</protein>
<reference evidence="1 2" key="2">
    <citation type="journal article" date="2022" name="Mol. Ecol. Resour.">
        <title>The genomes of chicory, endive, great burdock and yacon provide insights into Asteraceae paleo-polyploidization history and plant inulin production.</title>
        <authorList>
            <person name="Fan W."/>
            <person name="Wang S."/>
            <person name="Wang H."/>
            <person name="Wang A."/>
            <person name="Jiang F."/>
            <person name="Liu H."/>
            <person name="Zhao H."/>
            <person name="Xu D."/>
            <person name="Zhang Y."/>
        </authorList>
    </citation>
    <scope>NUCLEOTIDE SEQUENCE [LARGE SCALE GENOMIC DNA]</scope>
    <source>
        <strain evidence="2">cv. Yunnan</strain>
        <tissue evidence="1">Leaves</tissue>
    </source>
</reference>
<proteinExistence type="predicted"/>
<keyword evidence="2" id="KW-1185">Reference proteome</keyword>
<evidence type="ECO:0000313" key="2">
    <source>
        <dbReference type="Proteomes" id="UP001056120"/>
    </source>
</evidence>
<organism evidence="1 2">
    <name type="scientific">Smallanthus sonchifolius</name>
    <dbReference type="NCBI Taxonomy" id="185202"/>
    <lineage>
        <taxon>Eukaryota</taxon>
        <taxon>Viridiplantae</taxon>
        <taxon>Streptophyta</taxon>
        <taxon>Embryophyta</taxon>
        <taxon>Tracheophyta</taxon>
        <taxon>Spermatophyta</taxon>
        <taxon>Magnoliopsida</taxon>
        <taxon>eudicotyledons</taxon>
        <taxon>Gunneridae</taxon>
        <taxon>Pentapetalae</taxon>
        <taxon>asterids</taxon>
        <taxon>campanulids</taxon>
        <taxon>Asterales</taxon>
        <taxon>Asteraceae</taxon>
        <taxon>Asteroideae</taxon>
        <taxon>Heliantheae alliance</taxon>
        <taxon>Millerieae</taxon>
        <taxon>Smallanthus</taxon>
    </lineage>
</organism>
<reference evidence="2" key="1">
    <citation type="journal article" date="2022" name="Mol. Ecol. Resour.">
        <title>The genomes of chicory, endive, great burdock and yacon provide insights into Asteraceae palaeo-polyploidization history and plant inulin production.</title>
        <authorList>
            <person name="Fan W."/>
            <person name="Wang S."/>
            <person name="Wang H."/>
            <person name="Wang A."/>
            <person name="Jiang F."/>
            <person name="Liu H."/>
            <person name="Zhao H."/>
            <person name="Xu D."/>
            <person name="Zhang Y."/>
        </authorList>
    </citation>
    <scope>NUCLEOTIDE SEQUENCE [LARGE SCALE GENOMIC DNA]</scope>
    <source>
        <strain evidence="2">cv. Yunnan</strain>
    </source>
</reference>
<evidence type="ECO:0000313" key="1">
    <source>
        <dbReference type="EMBL" id="KAI3825214.1"/>
    </source>
</evidence>
<sequence length="75" mass="8106">MGVKDCPKPPDPPSWSSLEAKAVIEGPDPPSWSSLEAKAVIGGPGQSREYRERPLDDVFVFPSAYSAIPDFHPVV</sequence>
<accession>A0ACB9JZ85</accession>